<feature type="transmembrane region" description="Helical" evidence="1">
    <location>
        <begin position="7"/>
        <end position="29"/>
    </location>
</feature>
<dbReference type="RefSeq" id="WP_008826087.1">
    <property type="nucleotide sequence ID" value="NZ_AFNU02000001.1"/>
</dbReference>
<comment type="caution">
    <text evidence="2">The sequence shown here is derived from an EMBL/GenBank/DDBJ whole genome shotgun (WGS) entry which is preliminary data.</text>
</comment>
<keyword evidence="3" id="KW-1185">Reference proteome</keyword>
<dbReference type="AlphaFoldDB" id="U2E049"/>
<evidence type="ECO:0000313" key="3">
    <source>
        <dbReference type="Proteomes" id="UP000005707"/>
    </source>
</evidence>
<protein>
    <submittedName>
        <fullName evidence="2">Uncharacterized protein</fullName>
    </submittedName>
</protein>
<sequence length="579" mass="65952">MNNKKGYILVLVLGSVAVMLFLASTLYNYTSTRTFWTYKHTKKITDVASARSVVDQIAADIEHSLYSFRNTEGKLMNELHTDFYNYYTTDLVPYYSNLYCEPNEECIKIRDLSIESCNYNDGLVDPCYTSNSYSYAYEIVYEDDVVATKKFFVSMIPSFLQFALGSSTDITINGGAYIDGNIYTGQDFYLSDVANYIKSGQYNTVETVAPTVSQSSNLFLGRDFNYCKDSTSNPCYTIDTKFNTNESAFITSSNTIDYQNAFHTSYPKVMNYNQNFLEVDYEKSYIYYLRKAAGQSSTSYIYDDFKTYVNSLIQEYSTNGNYYVANSIADISDQQEKSVILSTDYRITFNKDIQFNKDQWIIIDGDLYIENYFNEEITIDANIMVTGNVVITGNVAFDSTIYSLGLGLVHGANIKGVNTSQLILLTYDDLEFSVINTLENDFVDKVCRDPFSTTNECYYNYEPDLKGFFFTNEKAAFYGVASYINIEGGIYTKDTENLFKSPDDLTNYTISDTDSIGLLINSYRGSVTEENDAFQFSPSSVYTKSRVVIRHNPSIFKNLNQGLPINDQVNYAFENTIVR</sequence>
<accession>U2E049</accession>
<gene>
    <name evidence="2" type="ORF">HLPCO_000473</name>
</gene>
<dbReference type="STRING" id="1033810.HLPCO_000473"/>
<dbReference type="InParanoid" id="U2E049"/>
<keyword evidence="1" id="KW-0472">Membrane</keyword>
<dbReference type="eggNOG" id="COG4726">
    <property type="taxonomic scope" value="Bacteria"/>
</dbReference>
<keyword evidence="1" id="KW-1133">Transmembrane helix</keyword>
<proteinExistence type="predicted"/>
<dbReference type="EMBL" id="AFNU02000001">
    <property type="protein sequence ID" value="ERJ13807.1"/>
    <property type="molecule type" value="Genomic_DNA"/>
</dbReference>
<keyword evidence="1" id="KW-0812">Transmembrane</keyword>
<dbReference type="Proteomes" id="UP000005707">
    <property type="component" value="Unassembled WGS sequence"/>
</dbReference>
<reference evidence="2 3" key="1">
    <citation type="journal article" date="2011" name="J. Bacteriol.">
        <title>Genome sequence of Haloplasma contractile, an unusual contractile bacterium from a deep-sea anoxic brine lake.</title>
        <authorList>
            <person name="Antunes A."/>
            <person name="Alam I."/>
            <person name="El Dorry H."/>
            <person name="Siam R."/>
            <person name="Robertson A."/>
            <person name="Bajic V.B."/>
            <person name="Stingl U."/>
        </authorList>
    </citation>
    <scope>NUCLEOTIDE SEQUENCE [LARGE SCALE GENOMIC DNA]</scope>
    <source>
        <strain evidence="2 3">SSD-17B</strain>
    </source>
</reference>
<dbReference type="OrthoDB" id="2349072at2"/>
<evidence type="ECO:0000313" key="2">
    <source>
        <dbReference type="EMBL" id="ERJ13807.1"/>
    </source>
</evidence>
<reference evidence="2 3" key="2">
    <citation type="journal article" date="2013" name="PLoS ONE">
        <title>INDIGO - INtegrated Data Warehouse of MIcrobial GenOmes with Examples from the Red Sea Extremophiles.</title>
        <authorList>
            <person name="Alam I."/>
            <person name="Antunes A."/>
            <person name="Kamau A.A."/>
            <person name="Ba Alawi W."/>
            <person name="Kalkatawi M."/>
            <person name="Stingl U."/>
            <person name="Bajic V.B."/>
        </authorList>
    </citation>
    <scope>NUCLEOTIDE SEQUENCE [LARGE SCALE GENOMIC DNA]</scope>
    <source>
        <strain evidence="2 3">SSD-17B</strain>
    </source>
</reference>
<name>U2E049_9MOLU</name>
<organism evidence="2 3">
    <name type="scientific">Haloplasma contractile SSD-17B</name>
    <dbReference type="NCBI Taxonomy" id="1033810"/>
    <lineage>
        <taxon>Bacteria</taxon>
        <taxon>Bacillati</taxon>
        <taxon>Mycoplasmatota</taxon>
        <taxon>Mollicutes</taxon>
        <taxon>Haloplasmatales</taxon>
        <taxon>Haloplasmataceae</taxon>
        <taxon>Haloplasma</taxon>
    </lineage>
</organism>
<evidence type="ECO:0000256" key="1">
    <source>
        <dbReference type="SAM" id="Phobius"/>
    </source>
</evidence>